<dbReference type="Gene3D" id="1.25.40.10">
    <property type="entry name" value="Tetratricopeptide repeat domain"/>
    <property type="match status" value="2"/>
</dbReference>
<dbReference type="PANTHER" id="PTHR19959:SF119">
    <property type="entry name" value="FUNGAL LIPASE-LIKE DOMAIN-CONTAINING PROTEIN"/>
    <property type="match status" value="1"/>
</dbReference>
<feature type="repeat" description="TPR" evidence="1">
    <location>
        <begin position="738"/>
        <end position="771"/>
    </location>
</feature>
<dbReference type="PROSITE" id="PS50005">
    <property type="entry name" value="TPR"/>
    <property type="match status" value="1"/>
</dbReference>
<proteinExistence type="predicted"/>
<dbReference type="PANTHER" id="PTHR19959">
    <property type="entry name" value="KINESIN LIGHT CHAIN"/>
    <property type="match status" value="1"/>
</dbReference>
<evidence type="ECO:0000256" key="1">
    <source>
        <dbReference type="PROSITE-ProRule" id="PRU00339"/>
    </source>
</evidence>
<protein>
    <submittedName>
        <fullName evidence="2">Uncharacterized protein</fullName>
    </submittedName>
</protein>
<gene>
    <name evidence="2" type="ORF">BRAFLDRAFT_66285</name>
</gene>
<dbReference type="InterPro" id="IPR011990">
    <property type="entry name" value="TPR-like_helical_dom_sf"/>
</dbReference>
<sequence length="935" mass="106034">MDMLLEVEVLKSLGDANLEYGKKLKDVAKFDSAKVLYRTALHRCEDKEIKESLEYRLTYAEKLQPVRESVSYVSSLVRVAEMFTNLDKVGYEKENLLMECTKLMIEGIVNEDNILETEAIKSLGDVYLKRGTENKDTTCLTKATALYNTALARTYEKHLTTGDRALTDGNLDLAERKFASALKLIHGKRTKEGRKFTQAAALYNAALARTDKNTHKVKKRLHDVEKSFLCYTANVGSEPSPSDSAISHQKRLEDMRISAKTQLEAIDQQHNPYQYDDDDPKMLPVEAERSEAMKALCKSIAKGRQIFIQALIDECISTIGPPLCKYAFIGLGSQATELVTPYSDLEFAILIKEGKDNDDTRRYFINLTHYLHLKVINLGETILPAMAIPSLNDFHSEDPDKDWFFDSITPHGFAFDGFMPWASKTPFGRDQTKSKAPISLIQTPSEMAKFQQLEISLAEGYNLSDILMWFVFLAGDEDLVKEYMEILKTVIKDDLLSHIQTRRLLVFAMQPILESMGKTCAFEPTGPLLNITQKDLEKIGQIPDFWPTGQLLDVKKDIYRFPGIVIDLLALFCNIALSASTWDVIDEMKEAGWIHKEDAKHLTVLTSISAELRLRTYMANGGQKDSLSPLPEIEYQTKMLEVSDTTLKSAFHIPDIKVLFRYYCRAMPLRMCMLDVIQEQDRKLPAQPRRVFETAIFDASNECMGRIAGSLCLFNKSIHHLEAALKDAGMRSDMKILSKLLSELGSCWRRMGDHKRAIRYHEKFLTITESLIGNTKPHTYIAGALNNLGICWHGLGDYRKTIEYWQKSLAMMKTIYGDNTAHPDIAMLLTNLGSAWQECGDQEKAISSLEQSLTMLKTIHGETHPDIARTLLNLGTSWLRNDNHERAKEYCERSLTMRKAIYGDNTAHPDIAISLHNLGVCWKRIGNQQESNHLP</sequence>
<organism>
    <name type="scientific">Branchiostoma floridae</name>
    <name type="common">Florida lancelet</name>
    <name type="synonym">Amphioxus</name>
    <dbReference type="NCBI Taxonomy" id="7739"/>
    <lineage>
        <taxon>Eukaryota</taxon>
        <taxon>Metazoa</taxon>
        <taxon>Chordata</taxon>
        <taxon>Cephalochordata</taxon>
        <taxon>Leptocardii</taxon>
        <taxon>Amphioxiformes</taxon>
        <taxon>Branchiostomatidae</taxon>
        <taxon>Branchiostoma</taxon>
    </lineage>
</organism>
<dbReference type="InterPro" id="IPR019734">
    <property type="entry name" value="TPR_rpt"/>
</dbReference>
<dbReference type="AlphaFoldDB" id="C3Z2C0"/>
<reference evidence="2" key="1">
    <citation type="journal article" date="2008" name="Nature">
        <title>The amphioxus genome and the evolution of the chordate karyotype.</title>
        <authorList>
            <consortium name="US DOE Joint Genome Institute (JGI-PGF)"/>
            <person name="Putnam N.H."/>
            <person name="Butts T."/>
            <person name="Ferrier D.E.K."/>
            <person name="Furlong R.F."/>
            <person name="Hellsten U."/>
            <person name="Kawashima T."/>
            <person name="Robinson-Rechavi M."/>
            <person name="Shoguchi E."/>
            <person name="Terry A."/>
            <person name="Yu J.-K."/>
            <person name="Benito-Gutierrez E.L."/>
            <person name="Dubchak I."/>
            <person name="Garcia-Fernandez J."/>
            <person name="Gibson-Brown J.J."/>
            <person name="Grigoriev I.V."/>
            <person name="Horton A.C."/>
            <person name="de Jong P.J."/>
            <person name="Jurka J."/>
            <person name="Kapitonov V.V."/>
            <person name="Kohara Y."/>
            <person name="Kuroki Y."/>
            <person name="Lindquist E."/>
            <person name="Lucas S."/>
            <person name="Osoegawa K."/>
            <person name="Pennacchio L.A."/>
            <person name="Salamov A.A."/>
            <person name="Satou Y."/>
            <person name="Sauka-Spengler T."/>
            <person name="Schmutz J."/>
            <person name="Shin-I T."/>
            <person name="Toyoda A."/>
            <person name="Bronner-Fraser M."/>
            <person name="Fujiyama A."/>
            <person name="Holland L.Z."/>
            <person name="Holland P.W.H."/>
            <person name="Satoh N."/>
            <person name="Rokhsar D.S."/>
        </authorList>
    </citation>
    <scope>NUCLEOTIDE SEQUENCE [LARGE SCALE GENOMIC DNA]</scope>
    <source>
        <strain evidence="2">S238N-H82</strain>
        <tissue evidence="2">Testes</tissue>
    </source>
</reference>
<name>C3Z2C0_BRAFL</name>
<dbReference type="InParanoid" id="C3Z2C0"/>
<dbReference type="EMBL" id="GG666574">
    <property type="protein sequence ID" value="EEN53171.1"/>
    <property type="molecule type" value="Genomic_DNA"/>
</dbReference>
<keyword evidence="1" id="KW-0802">TPR repeat</keyword>
<dbReference type="Pfam" id="PF13424">
    <property type="entry name" value="TPR_12"/>
    <property type="match status" value="1"/>
</dbReference>
<dbReference type="SUPFAM" id="SSF48452">
    <property type="entry name" value="TPR-like"/>
    <property type="match status" value="1"/>
</dbReference>
<dbReference type="Pfam" id="PF13176">
    <property type="entry name" value="TPR_7"/>
    <property type="match status" value="1"/>
</dbReference>
<evidence type="ECO:0000313" key="2">
    <source>
        <dbReference type="EMBL" id="EEN53171.1"/>
    </source>
</evidence>
<dbReference type="SMART" id="SM00028">
    <property type="entry name" value="TPR"/>
    <property type="match status" value="4"/>
</dbReference>
<accession>C3Z2C0</accession>
<dbReference type="eggNOG" id="KOG1840">
    <property type="taxonomic scope" value="Eukaryota"/>
</dbReference>